<dbReference type="Proteomes" id="UP000632273">
    <property type="component" value="Unassembled WGS sequence"/>
</dbReference>
<organism evidence="2 3">
    <name type="scientific">Hymenobacter cavernae</name>
    <dbReference type="NCBI Taxonomy" id="2044852"/>
    <lineage>
        <taxon>Bacteria</taxon>
        <taxon>Pseudomonadati</taxon>
        <taxon>Bacteroidota</taxon>
        <taxon>Cytophagia</taxon>
        <taxon>Cytophagales</taxon>
        <taxon>Hymenobacteraceae</taxon>
        <taxon>Hymenobacter</taxon>
    </lineage>
</organism>
<name>A0ABQ1TMC8_9BACT</name>
<dbReference type="Gene3D" id="1.20.120.450">
    <property type="entry name" value="dinb family like domain"/>
    <property type="match status" value="1"/>
</dbReference>
<dbReference type="SUPFAM" id="SSF109854">
    <property type="entry name" value="DinB/YfiT-like putative metalloenzymes"/>
    <property type="match status" value="1"/>
</dbReference>
<reference evidence="3" key="1">
    <citation type="journal article" date="2019" name="Int. J. Syst. Evol. Microbiol.">
        <title>The Global Catalogue of Microorganisms (GCM) 10K type strain sequencing project: providing services to taxonomists for standard genome sequencing and annotation.</title>
        <authorList>
            <consortium name="The Broad Institute Genomics Platform"/>
            <consortium name="The Broad Institute Genome Sequencing Center for Infectious Disease"/>
            <person name="Wu L."/>
            <person name="Ma J."/>
        </authorList>
    </citation>
    <scope>NUCLEOTIDE SEQUENCE [LARGE SCALE GENOMIC DNA]</scope>
    <source>
        <strain evidence="3">CGMCC 1.15197</strain>
    </source>
</reference>
<protein>
    <recommendedName>
        <fullName evidence="1">DinB-like domain-containing protein</fullName>
    </recommendedName>
</protein>
<keyword evidence="3" id="KW-1185">Reference proteome</keyword>
<dbReference type="InterPro" id="IPR024775">
    <property type="entry name" value="DinB-like"/>
</dbReference>
<accession>A0ABQ1TMC8</accession>
<evidence type="ECO:0000313" key="3">
    <source>
        <dbReference type="Proteomes" id="UP000632273"/>
    </source>
</evidence>
<dbReference type="Pfam" id="PF12867">
    <property type="entry name" value="DinB_2"/>
    <property type="match status" value="1"/>
</dbReference>
<feature type="domain" description="DinB-like" evidence="1">
    <location>
        <begin position="25"/>
        <end position="154"/>
    </location>
</feature>
<sequence>MTEIERLLDQFRRAYNGDSWAGPSLVDTLQGVTAAQAAAHPLPGAHSIWEIVLHLTTWVEIVQQRLEEDKLIGPTDAQNWPGLPVVTDEAAWQQAQANLGWAHEQLLSKVASLRDEDLGRHLQPLDDYPASTPGPYYVLLHGLVQHNLYHTGQIALLRKAFA</sequence>
<dbReference type="RefSeq" id="WP_188810627.1">
    <property type="nucleotide sequence ID" value="NZ_BMHT01000001.1"/>
</dbReference>
<gene>
    <name evidence="2" type="ORF">GCM10011383_05150</name>
</gene>
<dbReference type="EMBL" id="BMHT01000001">
    <property type="protein sequence ID" value="GGE97391.1"/>
    <property type="molecule type" value="Genomic_DNA"/>
</dbReference>
<evidence type="ECO:0000313" key="2">
    <source>
        <dbReference type="EMBL" id="GGE97391.1"/>
    </source>
</evidence>
<dbReference type="InterPro" id="IPR034660">
    <property type="entry name" value="DinB/YfiT-like"/>
</dbReference>
<comment type="caution">
    <text evidence="2">The sequence shown here is derived from an EMBL/GenBank/DDBJ whole genome shotgun (WGS) entry which is preliminary data.</text>
</comment>
<evidence type="ECO:0000259" key="1">
    <source>
        <dbReference type="Pfam" id="PF12867"/>
    </source>
</evidence>
<proteinExistence type="predicted"/>